<evidence type="ECO:0000256" key="14">
    <source>
        <dbReference type="HAMAP-Rule" id="MF_02239"/>
    </source>
</evidence>
<comment type="pathway">
    <text evidence="2 14 15">Porphyrin-containing compound metabolism; protoporphyrin-IX biosynthesis; protoporphyrin-IX from protoporphyrinogen-IX: step 1/1.</text>
</comment>
<protein>
    <recommendedName>
        <fullName evidence="4 14">Protoporphyrinogen IX oxidase</fullName>
        <shortName evidence="14">PPO</shortName>
        <ecNumber evidence="14 15">1.3.99.-</ecNumber>
    </recommendedName>
</protein>
<evidence type="ECO:0000256" key="8">
    <source>
        <dbReference type="ARBA" id="ARBA00022723"/>
    </source>
</evidence>
<feature type="transmembrane region" description="Helical" evidence="14">
    <location>
        <begin position="48"/>
        <end position="67"/>
    </location>
</feature>
<keyword evidence="17" id="KW-1185">Reference proteome</keyword>
<dbReference type="GO" id="GO:0005886">
    <property type="term" value="C:plasma membrane"/>
    <property type="evidence" value="ECO:0007669"/>
    <property type="project" value="UniProtKB-SubCell"/>
</dbReference>
<feature type="transmembrane region" description="Helical" evidence="14">
    <location>
        <begin position="118"/>
        <end position="136"/>
    </location>
</feature>
<evidence type="ECO:0000256" key="13">
    <source>
        <dbReference type="ARBA" id="ARBA00048390"/>
    </source>
</evidence>
<dbReference type="RefSeq" id="WP_166257162.1">
    <property type="nucleotide sequence ID" value="NZ_JAAMOW010000006.1"/>
</dbReference>
<comment type="subunit">
    <text evidence="14">Homodimer.</text>
</comment>
<comment type="catalytic activity">
    <reaction evidence="13 14 15">
        <text>protoporphyrinogen IX + 3 A = protoporphyrin IX + 3 AH2</text>
        <dbReference type="Rhea" id="RHEA:62000"/>
        <dbReference type="ChEBI" id="CHEBI:13193"/>
        <dbReference type="ChEBI" id="CHEBI:17499"/>
        <dbReference type="ChEBI" id="CHEBI:57306"/>
        <dbReference type="ChEBI" id="CHEBI:57307"/>
    </reaction>
</comment>
<evidence type="ECO:0000256" key="6">
    <source>
        <dbReference type="ARBA" id="ARBA00022617"/>
    </source>
</evidence>
<comment type="cofactor">
    <cofactor evidence="14 15">
        <name>heme b</name>
        <dbReference type="ChEBI" id="CHEBI:60344"/>
    </cofactor>
    <text evidence="14 15">Binds 1 heme b (iron(II)-protoporphyrin IX) group per subunit.</text>
</comment>
<sequence length="139" mass="16294">MLWLKALHIFFVVAWFVGLFYLPRLFVYHVDVVEQSAHQRFCVMERRLYTMTTIGMIGTWIFGLATLMAAPEIYMKSGWLHAKLLLVVLLSGYHGWLKTRLRAFAEQRNSKSERFYRVMNEVPTVLLLAIIILVVVKPF</sequence>
<evidence type="ECO:0000256" key="5">
    <source>
        <dbReference type="ARBA" id="ARBA00022475"/>
    </source>
</evidence>
<evidence type="ECO:0000256" key="15">
    <source>
        <dbReference type="PIRNR" id="PIRNR004638"/>
    </source>
</evidence>
<keyword evidence="12 14" id="KW-0472">Membrane</keyword>
<feature type="transmembrane region" description="Helical" evidence="14">
    <location>
        <begin position="79"/>
        <end position="97"/>
    </location>
</feature>
<dbReference type="GO" id="GO:0006782">
    <property type="term" value="P:protoporphyrinogen IX biosynthetic process"/>
    <property type="evidence" value="ECO:0007669"/>
    <property type="project" value="UniProtKB-UniRule"/>
</dbReference>
<dbReference type="PIRSF" id="PIRSF004638">
    <property type="entry name" value="UCP004638"/>
    <property type="match status" value="1"/>
</dbReference>
<comment type="function">
    <text evidence="14 15">Catalyzes the oxidation of protoporphyrinogen IX to protoporphyrin IX.</text>
</comment>
<comment type="caution">
    <text evidence="16">The sequence shown here is derived from an EMBL/GenBank/DDBJ whole genome shotgun (WGS) entry which is preliminary data.</text>
</comment>
<dbReference type="PANTHER" id="PTHR40255:SF1">
    <property type="entry name" value="PROTOPORPHYRINOGEN IX OXIDASE"/>
    <property type="match status" value="1"/>
</dbReference>
<dbReference type="NCBIfam" id="TIGR00701">
    <property type="entry name" value="protoporphyrinogen oxidase HemJ"/>
    <property type="match status" value="1"/>
</dbReference>
<dbReference type="Pfam" id="PF03653">
    <property type="entry name" value="UPF0093"/>
    <property type="match status" value="1"/>
</dbReference>
<evidence type="ECO:0000256" key="3">
    <source>
        <dbReference type="ARBA" id="ARBA00006501"/>
    </source>
</evidence>
<dbReference type="AlphaFoldDB" id="A0A6M2BSP4"/>
<keyword evidence="9 14" id="KW-1133">Transmembrane helix</keyword>
<keyword evidence="10 14" id="KW-0560">Oxidoreductase</keyword>
<evidence type="ECO:0000256" key="2">
    <source>
        <dbReference type="ARBA" id="ARBA00005073"/>
    </source>
</evidence>
<evidence type="ECO:0000256" key="10">
    <source>
        <dbReference type="ARBA" id="ARBA00023002"/>
    </source>
</evidence>
<evidence type="ECO:0000256" key="12">
    <source>
        <dbReference type="ARBA" id="ARBA00023136"/>
    </source>
</evidence>
<accession>A0A6M2BSP4</accession>
<evidence type="ECO:0000256" key="1">
    <source>
        <dbReference type="ARBA" id="ARBA00004651"/>
    </source>
</evidence>
<dbReference type="GO" id="GO:0046872">
    <property type="term" value="F:metal ion binding"/>
    <property type="evidence" value="ECO:0007669"/>
    <property type="project" value="UniProtKB-UniRule"/>
</dbReference>
<comment type="subcellular location">
    <subcellularLocation>
        <location evidence="1 14">Cell membrane</location>
        <topology evidence="1 14">Multi-pass membrane protein</topology>
    </subcellularLocation>
</comment>
<dbReference type="EC" id="1.3.99.-" evidence="14 15"/>
<evidence type="ECO:0000313" key="16">
    <source>
        <dbReference type="EMBL" id="NGY05508.1"/>
    </source>
</evidence>
<feature type="binding site" description="axial binding residue" evidence="14">
    <location>
        <position position="83"/>
    </location>
    <ligand>
        <name>heme</name>
        <dbReference type="ChEBI" id="CHEBI:30413"/>
    </ligand>
    <ligandPart>
        <name>Fe</name>
        <dbReference type="ChEBI" id="CHEBI:18248"/>
    </ligandPart>
</feature>
<keyword evidence="6 14" id="KW-0349">Heme</keyword>
<evidence type="ECO:0000313" key="17">
    <source>
        <dbReference type="Proteomes" id="UP000472676"/>
    </source>
</evidence>
<evidence type="ECO:0000256" key="9">
    <source>
        <dbReference type="ARBA" id="ARBA00022989"/>
    </source>
</evidence>
<dbReference type="UniPathway" id="UPA00251">
    <property type="reaction ID" value="UER00324"/>
</dbReference>
<keyword evidence="7 14" id="KW-0812">Transmembrane</keyword>
<evidence type="ECO:0000256" key="11">
    <source>
        <dbReference type="ARBA" id="ARBA00023004"/>
    </source>
</evidence>
<dbReference type="GO" id="GO:0070818">
    <property type="term" value="F:protoporphyrinogen oxidase activity"/>
    <property type="evidence" value="ECO:0007669"/>
    <property type="project" value="UniProtKB-UniRule"/>
</dbReference>
<keyword evidence="11 14" id="KW-0408">Iron</keyword>
<evidence type="ECO:0000256" key="7">
    <source>
        <dbReference type="ARBA" id="ARBA00022692"/>
    </source>
</evidence>
<gene>
    <name evidence="16" type="primary">hemJ</name>
    <name evidence="16" type="ORF">G7Y85_12110</name>
</gene>
<keyword evidence="5 14" id="KW-1003">Cell membrane</keyword>
<organism evidence="16 17">
    <name type="scientific">Solimonas terrae</name>
    <dbReference type="NCBI Taxonomy" id="1396819"/>
    <lineage>
        <taxon>Bacteria</taxon>
        <taxon>Pseudomonadati</taxon>
        <taxon>Pseudomonadota</taxon>
        <taxon>Gammaproteobacteria</taxon>
        <taxon>Nevskiales</taxon>
        <taxon>Nevskiaceae</taxon>
        <taxon>Solimonas</taxon>
    </lineage>
</organism>
<feature type="binding site" description="axial binding residue" evidence="14">
    <location>
        <position position="8"/>
    </location>
    <ligand>
        <name>heme</name>
        <dbReference type="ChEBI" id="CHEBI:30413"/>
    </ligand>
    <ligandPart>
        <name>Fe</name>
        <dbReference type="ChEBI" id="CHEBI:18248"/>
    </ligandPart>
</feature>
<proteinExistence type="inferred from homology"/>
<dbReference type="EMBL" id="JAAMOW010000006">
    <property type="protein sequence ID" value="NGY05508.1"/>
    <property type="molecule type" value="Genomic_DNA"/>
</dbReference>
<evidence type="ECO:0000256" key="4">
    <source>
        <dbReference type="ARBA" id="ARBA00017504"/>
    </source>
</evidence>
<dbReference type="PANTHER" id="PTHR40255">
    <property type="entry name" value="UPF0093 MEMBRANE PROTEIN SLR1790"/>
    <property type="match status" value="1"/>
</dbReference>
<reference evidence="16 17" key="1">
    <citation type="journal article" date="2014" name="Int. J. Syst. Evol. Microbiol.">
        <title>Solimonas terrae sp. nov., isolated from soil.</title>
        <authorList>
            <person name="Kim S.J."/>
            <person name="Moon J.Y."/>
            <person name="Weon H.Y."/>
            <person name="Ahn J.H."/>
            <person name="Chen W.M."/>
            <person name="Kwon S.W."/>
        </authorList>
    </citation>
    <scope>NUCLEOTIDE SEQUENCE [LARGE SCALE GENOMIC DNA]</scope>
    <source>
        <strain evidence="16 17">KIS83-12</strain>
    </source>
</reference>
<feature type="transmembrane region" description="Helical" evidence="14">
    <location>
        <begin position="6"/>
        <end position="27"/>
    </location>
</feature>
<dbReference type="HAMAP" id="MF_02239">
    <property type="entry name" value="HemJ"/>
    <property type="match status" value="1"/>
</dbReference>
<keyword evidence="8 14" id="KW-0479">Metal-binding</keyword>
<name>A0A6M2BSP4_9GAMM</name>
<comment type="similarity">
    <text evidence="3 14 15">Belongs to the HemJ family.</text>
</comment>
<dbReference type="InterPro" id="IPR005265">
    <property type="entry name" value="HemJ-like"/>
</dbReference>
<dbReference type="Proteomes" id="UP000472676">
    <property type="component" value="Unassembled WGS sequence"/>
</dbReference>